<reference evidence="3" key="1">
    <citation type="submission" date="2023-06" db="EMBL/GenBank/DDBJ databases">
        <title>Genomic analysis of the entomopathogenic nematode Steinernema hermaphroditum.</title>
        <authorList>
            <person name="Schwarz E.M."/>
            <person name="Heppert J.K."/>
            <person name="Baniya A."/>
            <person name="Schwartz H.T."/>
            <person name="Tan C.-H."/>
            <person name="Antoshechkin I."/>
            <person name="Sternberg P.W."/>
            <person name="Goodrich-Blair H."/>
            <person name="Dillman A.R."/>
        </authorList>
    </citation>
    <scope>NUCLEOTIDE SEQUENCE</scope>
    <source>
        <strain evidence="3">PS9179</strain>
        <tissue evidence="3">Whole animal</tissue>
    </source>
</reference>
<name>A0AA39HLW1_9BILA</name>
<evidence type="ECO:0000313" key="4">
    <source>
        <dbReference type="Proteomes" id="UP001175271"/>
    </source>
</evidence>
<proteinExistence type="predicted"/>
<evidence type="ECO:0000256" key="1">
    <source>
        <dbReference type="SAM" id="Phobius"/>
    </source>
</evidence>
<dbReference type="Proteomes" id="UP001175271">
    <property type="component" value="Unassembled WGS sequence"/>
</dbReference>
<keyword evidence="1" id="KW-0472">Membrane</keyword>
<feature type="domain" description="7TM GPCR serpentine receptor class x (Srx)" evidence="2">
    <location>
        <begin position="15"/>
        <end position="208"/>
    </location>
</feature>
<dbReference type="Gene3D" id="1.20.1070.10">
    <property type="entry name" value="Rhodopsin 7-helix transmembrane proteins"/>
    <property type="match status" value="1"/>
</dbReference>
<dbReference type="EMBL" id="JAUCMV010000003">
    <property type="protein sequence ID" value="KAK0408295.1"/>
    <property type="molecule type" value="Genomic_DNA"/>
</dbReference>
<feature type="transmembrane region" description="Helical" evidence="1">
    <location>
        <begin position="121"/>
        <end position="142"/>
    </location>
</feature>
<feature type="transmembrane region" description="Helical" evidence="1">
    <location>
        <begin position="179"/>
        <end position="199"/>
    </location>
</feature>
<dbReference type="SUPFAM" id="SSF81321">
    <property type="entry name" value="Family A G protein-coupled receptor-like"/>
    <property type="match status" value="1"/>
</dbReference>
<keyword evidence="4" id="KW-1185">Reference proteome</keyword>
<comment type="caution">
    <text evidence="3">The sequence shown here is derived from an EMBL/GenBank/DDBJ whole genome shotgun (WGS) entry which is preliminary data.</text>
</comment>
<organism evidence="3 4">
    <name type="scientific">Steinernema hermaphroditum</name>
    <dbReference type="NCBI Taxonomy" id="289476"/>
    <lineage>
        <taxon>Eukaryota</taxon>
        <taxon>Metazoa</taxon>
        <taxon>Ecdysozoa</taxon>
        <taxon>Nematoda</taxon>
        <taxon>Chromadorea</taxon>
        <taxon>Rhabditida</taxon>
        <taxon>Tylenchina</taxon>
        <taxon>Panagrolaimomorpha</taxon>
        <taxon>Strongyloidoidea</taxon>
        <taxon>Steinernematidae</taxon>
        <taxon>Steinernema</taxon>
    </lineage>
</organism>
<gene>
    <name evidence="3" type="ORF">QR680_003874</name>
</gene>
<keyword evidence="1" id="KW-0812">Transmembrane</keyword>
<evidence type="ECO:0000313" key="3">
    <source>
        <dbReference type="EMBL" id="KAK0408295.1"/>
    </source>
</evidence>
<dbReference type="InterPro" id="IPR019430">
    <property type="entry name" value="7TM_GPCR_serpentine_rcpt_Srx"/>
</dbReference>
<dbReference type="AlphaFoldDB" id="A0AA39HLW1"/>
<dbReference type="Pfam" id="PF10328">
    <property type="entry name" value="7TM_GPCR_Srx"/>
    <property type="match status" value="1"/>
</dbReference>
<protein>
    <recommendedName>
        <fullName evidence="2">7TM GPCR serpentine receptor class x (Srx) domain-containing protein</fullName>
    </recommendedName>
</protein>
<sequence length="330" mass="37351">MDLESWRMFCSCIVFLLCAVSIAWYVMLMFALWKCARKSTTFILLTSQGFCDIYALSQEAWFSVLSICGVKEETFLPDRWLSLIHGSFELICLPHYVIIALNRSMLLIDPHTLSIIFSKRITTTICVFMWIIPIAINVYLHIQADDNDDGFFLYDSEEYTVSGGAEDRLQTTLQKVFDLSYYVVVGLLFIMYGIAIAVYTCRVQKLFKIAASSGSSPVATQNVRSTSIPLELRLTIVCLFNLVPAIVNTVYDFARPNRTQPEILFYAIMNVLDNNINSILLPLFSQLLRETLKRQMSIVVCGNKVNIIAVAPTHASTPRSRQTVLTRSVA</sequence>
<keyword evidence="1" id="KW-1133">Transmembrane helix</keyword>
<evidence type="ECO:0000259" key="2">
    <source>
        <dbReference type="Pfam" id="PF10328"/>
    </source>
</evidence>
<feature type="transmembrane region" description="Helical" evidence="1">
    <location>
        <begin position="6"/>
        <end position="33"/>
    </location>
</feature>
<accession>A0AA39HLW1</accession>